<accession>A0AC61MVQ6</accession>
<organism evidence="1 2">
    <name type="scientific">Aristaeella hokkaidonensis</name>
    <dbReference type="NCBI Taxonomy" id="3046382"/>
    <lineage>
        <taxon>Bacteria</taxon>
        <taxon>Bacillati</taxon>
        <taxon>Bacillota</taxon>
        <taxon>Clostridia</taxon>
        <taxon>Eubacteriales</taxon>
        <taxon>Aristaeellaceae</taxon>
        <taxon>Aristaeella</taxon>
    </lineage>
</organism>
<evidence type="ECO:0000313" key="1">
    <source>
        <dbReference type="EMBL" id="QUC66685.1"/>
    </source>
</evidence>
<gene>
    <name evidence="1" type="ORF">JYE49_12635</name>
</gene>
<evidence type="ECO:0000313" key="2">
    <source>
        <dbReference type="Proteomes" id="UP000682782"/>
    </source>
</evidence>
<reference evidence="1" key="1">
    <citation type="submission" date="2021-01" db="EMBL/GenBank/DDBJ databases">
        <title>Complete genome sequence of Clostridiales bacterium R-7.</title>
        <authorList>
            <person name="Mahoney-Kurpe S.C."/>
            <person name="Palevich N."/>
            <person name="Koike S."/>
            <person name="Moon C.D."/>
            <person name="Attwood G.T."/>
        </authorList>
    </citation>
    <scope>NUCLEOTIDE SEQUENCE</scope>
    <source>
        <strain evidence="1">R-7</strain>
    </source>
</reference>
<sequence length="342" mass="38590">MREAVLPFLGYAILQLIVIVAGLNIIGEKEIRWTGLLKSWITGQMLLFAALQVLAVSMILLRWEFSVLFWTFCGVVIVLFGLGIRKIKRIKLTIHKLSPIALVFLVASILLILSQAGIYFFGMHLDEDDARWLAEANDAIETGDMMTRSYHTGELLGKFAEMRDVVSPWPMLFAILSRVLFTRVSIVAHTIYPTVEIILVYGIYYLIASELLQKSEARLTFVLFAALIQYFYGGSVYTQGTFSLIRIWQGKASVAAVIIPLLFYFFISVNKKNRTRDWIYIALVGLAGCLMSGMGISITLILIGVYGVYNILAYQNWKRIPFFIVSVIPSLAFALTYYCLKG</sequence>
<name>A0AC61MVQ6_9FIRM</name>
<dbReference type="EMBL" id="CP068393">
    <property type="protein sequence ID" value="QUC66685.1"/>
    <property type="molecule type" value="Genomic_DNA"/>
</dbReference>
<protein>
    <submittedName>
        <fullName evidence="1">Uncharacterized protein</fullName>
    </submittedName>
</protein>
<proteinExistence type="predicted"/>
<dbReference type="Proteomes" id="UP000682782">
    <property type="component" value="Chromosome"/>
</dbReference>
<keyword evidence="2" id="KW-1185">Reference proteome</keyword>